<protein>
    <submittedName>
        <fullName evidence="5">Glycosyltransferase, GT2 family</fullName>
    </submittedName>
</protein>
<feature type="domain" description="Glycosyltransferase 2-like" evidence="4">
    <location>
        <begin position="9"/>
        <end position="124"/>
    </location>
</feature>
<gene>
    <name evidence="5" type="ORF">SAMN05216387_10934</name>
</gene>
<dbReference type="AlphaFoldDB" id="A0A1H7PJA7"/>
<keyword evidence="2" id="KW-0328">Glycosyltransferase</keyword>
<accession>A0A1H7PJA7</accession>
<dbReference type="InterPro" id="IPR029044">
    <property type="entry name" value="Nucleotide-diphossugar_trans"/>
</dbReference>
<organism evidence="5 6">
    <name type="scientific">Nitrosovibrio tenuis</name>
    <dbReference type="NCBI Taxonomy" id="1233"/>
    <lineage>
        <taxon>Bacteria</taxon>
        <taxon>Pseudomonadati</taxon>
        <taxon>Pseudomonadota</taxon>
        <taxon>Betaproteobacteria</taxon>
        <taxon>Nitrosomonadales</taxon>
        <taxon>Nitrosomonadaceae</taxon>
        <taxon>Nitrosovibrio</taxon>
    </lineage>
</organism>
<dbReference type="PANTHER" id="PTHR43179">
    <property type="entry name" value="RHAMNOSYLTRANSFERASE WBBL"/>
    <property type="match status" value="1"/>
</dbReference>
<dbReference type="CDD" id="cd04186">
    <property type="entry name" value="GT_2_like_c"/>
    <property type="match status" value="1"/>
</dbReference>
<evidence type="ECO:0000256" key="3">
    <source>
        <dbReference type="ARBA" id="ARBA00022679"/>
    </source>
</evidence>
<comment type="similarity">
    <text evidence="1">Belongs to the glycosyltransferase 2 family.</text>
</comment>
<dbReference type="OrthoDB" id="9816564at2"/>
<proteinExistence type="inferred from homology"/>
<dbReference type="Proteomes" id="UP000198620">
    <property type="component" value="Unassembled WGS sequence"/>
</dbReference>
<dbReference type="GO" id="GO:0016757">
    <property type="term" value="F:glycosyltransferase activity"/>
    <property type="evidence" value="ECO:0007669"/>
    <property type="project" value="UniProtKB-KW"/>
</dbReference>
<evidence type="ECO:0000256" key="2">
    <source>
        <dbReference type="ARBA" id="ARBA00022676"/>
    </source>
</evidence>
<dbReference type="STRING" id="1233.SAMN05216387_10934"/>
<dbReference type="InterPro" id="IPR001173">
    <property type="entry name" value="Glyco_trans_2-like"/>
</dbReference>
<keyword evidence="3 5" id="KW-0808">Transferase</keyword>
<dbReference type="Pfam" id="PF00535">
    <property type="entry name" value="Glycos_transf_2"/>
    <property type="match status" value="1"/>
</dbReference>
<name>A0A1H7PJA7_9PROT</name>
<keyword evidence="6" id="KW-1185">Reference proteome</keyword>
<dbReference type="Gene3D" id="3.90.550.10">
    <property type="entry name" value="Spore Coat Polysaccharide Biosynthesis Protein SpsA, Chain A"/>
    <property type="match status" value="1"/>
</dbReference>
<evidence type="ECO:0000256" key="1">
    <source>
        <dbReference type="ARBA" id="ARBA00006739"/>
    </source>
</evidence>
<evidence type="ECO:0000313" key="6">
    <source>
        <dbReference type="Proteomes" id="UP000198620"/>
    </source>
</evidence>
<sequence>MSAMPSIDVVIPVYNAPALTRRCIESVVRCLSPSIRHIYIQDDASGAETREMLDNLPYGDLRIYHAPKNQGFGASVNEAISRSDASYVLVLNSDTVITEDILPRLYEALVADPKLALVIPSGNDYARDNLDRYVRKPGGYIRTHRLRGHAFLMRRGIFLEIGGFDAAFGRGYYEDTDLGRRLNLRGWQLGVHPDVHIQHKGGGSFGRGQSYMQLVRHNRNLYLSRYPNASLNVLLLSGNCPLTHFPSSLLDALDYVFREGGYIHWLTPEPARLLLCLQMRSYAMGLEAIIRLMLRSWREEKRISEIWMLPDVPRLLRALIQSWARVRGIKVLSWDWAPAAQSCTASITST</sequence>
<dbReference type="EMBL" id="FOBH01000009">
    <property type="protein sequence ID" value="SEL35137.1"/>
    <property type="molecule type" value="Genomic_DNA"/>
</dbReference>
<dbReference type="PANTHER" id="PTHR43179:SF12">
    <property type="entry name" value="GALACTOFURANOSYLTRANSFERASE GLFT2"/>
    <property type="match status" value="1"/>
</dbReference>
<dbReference type="SUPFAM" id="SSF53448">
    <property type="entry name" value="Nucleotide-diphospho-sugar transferases"/>
    <property type="match status" value="1"/>
</dbReference>
<evidence type="ECO:0000259" key="4">
    <source>
        <dbReference type="Pfam" id="PF00535"/>
    </source>
</evidence>
<reference evidence="5 6" key="1">
    <citation type="submission" date="2016-10" db="EMBL/GenBank/DDBJ databases">
        <authorList>
            <person name="de Groot N.N."/>
        </authorList>
    </citation>
    <scope>NUCLEOTIDE SEQUENCE [LARGE SCALE GENOMIC DNA]</scope>
    <source>
        <strain evidence="5 6">Nv1</strain>
    </source>
</reference>
<evidence type="ECO:0000313" key="5">
    <source>
        <dbReference type="EMBL" id="SEL35137.1"/>
    </source>
</evidence>